<evidence type="ECO:0000256" key="5">
    <source>
        <dbReference type="ARBA" id="ARBA00022989"/>
    </source>
</evidence>
<comment type="caution">
    <text evidence="13">The sequence shown here is derived from an EMBL/GenBank/DDBJ whole genome shotgun (WGS) entry which is preliminary data.</text>
</comment>
<evidence type="ECO:0000313" key="13">
    <source>
        <dbReference type="EMBL" id="GAA6145934.1"/>
    </source>
</evidence>
<feature type="transmembrane region" description="Helical" evidence="11">
    <location>
        <begin position="70"/>
        <end position="88"/>
    </location>
</feature>
<dbReference type="InterPro" id="IPR045016">
    <property type="entry name" value="NhaD-like"/>
</dbReference>
<evidence type="ECO:0000313" key="14">
    <source>
        <dbReference type="Proteomes" id="UP001481413"/>
    </source>
</evidence>
<feature type="transmembrane region" description="Helical" evidence="11">
    <location>
        <begin position="150"/>
        <end position="178"/>
    </location>
</feature>
<evidence type="ECO:0000256" key="7">
    <source>
        <dbReference type="ARBA" id="ARBA00023065"/>
    </source>
</evidence>
<comment type="subcellular location">
    <subcellularLocation>
        <location evidence="1">Membrane</location>
        <topology evidence="1">Multi-pass membrane protein</topology>
    </subcellularLocation>
</comment>
<evidence type="ECO:0000256" key="9">
    <source>
        <dbReference type="ARBA" id="ARBA00023201"/>
    </source>
</evidence>
<feature type="transmembrane region" description="Helical" evidence="11">
    <location>
        <begin position="355"/>
        <end position="379"/>
    </location>
</feature>
<evidence type="ECO:0000256" key="3">
    <source>
        <dbReference type="ARBA" id="ARBA00022449"/>
    </source>
</evidence>
<feature type="domain" description="Citrate transporter-like" evidence="12">
    <location>
        <begin position="9"/>
        <end position="363"/>
    </location>
</feature>
<feature type="transmembrane region" description="Helical" evidence="11">
    <location>
        <begin position="34"/>
        <end position="50"/>
    </location>
</feature>
<sequence>MPDYVSWILISLAVLALISIIFEEVIHINKAQSVLFFGSFSWVILFAATSGTDSHHLVEEGLKENIGEIAALWLFLTAAMTFVAYLNKKGLIETAIFKVLPNNISERKLLFLTGLFAFIFSSLADNITATLVSIALILSLQMPPSKTLRFAAVAVFAVNSGGVAMITGDVTTLMIFLADKAEITSLLLLAVPAFSAVLVLMGLLMLPLSGRVGITKTSHDLQTIDLIIAGIFLFTILTTIAFNVVFGIPPVLSFLTGLATMFLVAKFMGEDTEDDPIMDYIRRIEFDTLMFFLGILLVVGALKEVKALDSFVAIYDYLPAWQANYLMGLFSSIIDNVPLTAALLKSDVTMNAGEWLALTYAVGVGGSLLIIGSAAGIVAMSKIEALTFASYLKFIVALLIAYTLGYGLTLLLGNVIYS</sequence>
<dbReference type="NCBIfam" id="NF038006">
    <property type="entry name" value="NhaD_1"/>
    <property type="match status" value="2"/>
</dbReference>
<keyword evidence="6" id="KW-0915">Sodium</keyword>
<evidence type="ECO:0000256" key="6">
    <source>
        <dbReference type="ARBA" id="ARBA00023053"/>
    </source>
</evidence>
<feature type="transmembrane region" description="Helical" evidence="11">
    <location>
        <begin position="6"/>
        <end position="22"/>
    </location>
</feature>
<feature type="transmembrane region" description="Helical" evidence="11">
    <location>
        <begin position="280"/>
        <end position="302"/>
    </location>
</feature>
<dbReference type="InterPro" id="IPR004680">
    <property type="entry name" value="Cit_transptr-like_dom"/>
</dbReference>
<evidence type="ECO:0000256" key="2">
    <source>
        <dbReference type="ARBA" id="ARBA00022448"/>
    </source>
</evidence>
<feature type="transmembrane region" description="Helical" evidence="11">
    <location>
        <begin position="391"/>
        <end position="417"/>
    </location>
</feature>
<dbReference type="RefSeq" id="WP_353295058.1">
    <property type="nucleotide sequence ID" value="NZ_BAABWH010000005.1"/>
</dbReference>
<gene>
    <name evidence="13" type="primary">nhaD</name>
    <name evidence="13" type="ORF">NBRC116585_20520</name>
</gene>
<keyword evidence="8 11" id="KW-0472">Membrane</keyword>
<dbReference type="Proteomes" id="UP001481413">
    <property type="component" value="Unassembled WGS sequence"/>
</dbReference>
<reference evidence="13 14" key="1">
    <citation type="submission" date="2024-04" db="EMBL/GenBank/DDBJ databases">
        <title>Draft genome sequence of Thalassolituus maritimus NBRC 116585.</title>
        <authorList>
            <person name="Miyakawa T."/>
            <person name="Kusuya Y."/>
            <person name="Miura T."/>
        </authorList>
    </citation>
    <scope>NUCLEOTIDE SEQUENCE [LARGE SCALE GENOMIC DNA]</scope>
    <source>
        <strain evidence="13 14">5NW40-0001</strain>
    </source>
</reference>
<dbReference type="EMBL" id="BAABWH010000005">
    <property type="protein sequence ID" value="GAA6145934.1"/>
    <property type="molecule type" value="Genomic_DNA"/>
</dbReference>
<proteinExistence type="inferred from homology"/>
<dbReference type="PANTHER" id="PTHR43269">
    <property type="entry name" value="SODIUM/PROTON ANTIPORTER 1-RELATED"/>
    <property type="match status" value="1"/>
</dbReference>
<keyword evidence="9" id="KW-0739">Sodium transport</keyword>
<evidence type="ECO:0000256" key="10">
    <source>
        <dbReference type="ARBA" id="ARBA00025753"/>
    </source>
</evidence>
<evidence type="ECO:0000256" key="4">
    <source>
        <dbReference type="ARBA" id="ARBA00022692"/>
    </source>
</evidence>
<keyword evidence="4 11" id="KW-0812">Transmembrane</keyword>
<accession>A0ABQ0A0L2</accession>
<keyword evidence="3" id="KW-0050">Antiport</keyword>
<dbReference type="Pfam" id="PF03600">
    <property type="entry name" value="CitMHS"/>
    <property type="match status" value="1"/>
</dbReference>
<protein>
    <submittedName>
        <fullName evidence="13">Sodium:proton antiporter NhaD</fullName>
    </submittedName>
</protein>
<feature type="transmembrane region" description="Helical" evidence="11">
    <location>
        <begin position="109"/>
        <end position="138"/>
    </location>
</feature>
<keyword evidence="5 11" id="KW-1133">Transmembrane helix</keyword>
<feature type="transmembrane region" description="Helical" evidence="11">
    <location>
        <begin position="226"/>
        <end position="246"/>
    </location>
</feature>
<keyword evidence="2" id="KW-0813">Transport</keyword>
<dbReference type="PANTHER" id="PTHR43269:SF2">
    <property type="entry name" value="SODIUM_PROTON ANTIPORTER 1-RELATED"/>
    <property type="match status" value="1"/>
</dbReference>
<feature type="transmembrane region" description="Helical" evidence="11">
    <location>
        <begin position="185"/>
        <end position="206"/>
    </location>
</feature>
<evidence type="ECO:0000256" key="1">
    <source>
        <dbReference type="ARBA" id="ARBA00004141"/>
    </source>
</evidence>
<organism evidence="13 14">
    <name type="scientific">Thalassolituus maritimus</name>
    <dbReference type="NCBI Taxonomy" id="484498"/>
    <lineage>
        <taxon>Bacteria</taxon>
        <taxon>Pseudomonadati</taxon>
        <taxon>Pseudomonadota</taxon>
        <taxon>Gammaproteobacteria</taxon>
        <taxon>Oceanospirillales</taxon>
        <taxon>Oceanospirillaceae</taxon>
        <taxon>Thalassolituus</taxon>
    </lineage>
</organism>
<evidence type="ECO:0000256" key="8">
    <source>
        <dbReference type="ARBA" id="ARBA00023136"/>
    </source>
</evidence>
<keyword evidence="14" id="KW-1185">Reference proteome</keyword>
<evidence type="ECO:0000259" key="12">
    <source>
        <dbReference type="Pfam" id="PF03600"/>
    </source>
</evidence>
<keyword evidence="7" id="KW-0406">Ion transport</keyword>
<name>A0ABQ0A0L2_9GAMM</name>
<comment type="similarity">
    <text evidence="10">Belongs to the NhaD Na(+)/H(+) (TC 2.A.62) antiporter family.</text>
</comment>
<feature type="transmembrane region" description="Helical" evidence="11">
    <location>
        <begin position="323"/>
        <end position="343"/>
    </location>
</feature>
<evidence type="ECO:0000256" key="11">
    <source>
        <dbReference type="SAM" id="Phobius"/>
    </source>
</evidence>